<accession>A0A4Q2T131</accession>
<dbReference type="AlphaFoldDB" id="A0A4Q2T131"/>
<comment type="caution">
    <text evidence="1">The sequence shown here is derived from an EMBL/GenBank/DDBJ whole genome shotgun (WGS) entry which is preliminary data.</text>
</comment>
<protein>
    <submittedName>
        <fullName evidence="1">DUF2164 domain-containing protein</fullName>
    </submittedName>
</protein>
<dbReference type="RefSeq" id="WP_129332540.1">
    <property type="nucleotide sequence ID" value="NZ_SDVB01000238.1"/>
</dbReference>
<organism evidence="1 2">
    <name type="scientific">Ciceribacter ferrooxidans</name>
    <dbReference type="NCBI Taxonomy" id="2509717"/>
    <lineage>
        <taxon>Bacteria</taxon>
        <taxon>Pseudomonadati</taxon>
        <taxon>Pseudomonadota</taxon>
        <taxon>Alphaproteobacteria</taxon>
        <taxon>Hyphomicrobiales</taxon>
        <taxon>Rhizobiaceae</taxon>
        <taxon>Ciceribacter</taxon>
    </lineage>
</organism>
<gene>
    <name evidence="1" type="ORF">EUU22_13715</name>
</gene>
<dbReference type="Proteomes" id="UP000291088">
    <property type="component" value="Unassembled WGS sequence"/>
</dbReference>
<evidence type="ECO:0000313" key="1">
    <source>
        <dbReference type="EMBL" id="RYC12112.1"/>
    </source>
</evidence>
<evidence type="ECO:0000313" key="2">
    <source>
        <dbReference type="Proteomes" id="UP000291088"/>
    </source>
</evidence>
<dbReference type="EMBL" id="SDVB01000238">
    <property type="protein sequence ID" value="RYC12112.1"/>
    <property type="molecule type" value="Genomic_DNA"/>
</dbReference>
<dbReference type="OrthoDB" id="6629495at2"/>
<dbReference type="InterPro" id="IPR018680">
    <property type="entry name" value="DUF2164"/>
</dbReference>
<reference evidence="1 2" key="1">
    <citation type="submission" date="2019-01" db="EMBL/GenBank/DDBJ databases">
        <authorList>
            <person name="Deng T."/>
        </authorList>
    </citation>
    <scope>NUCLEOTIDE SEQUENCE [LARGE SCALE GENOMIC DNA]</scope>
    <source>
        <strain evidence="1 2">F8825</strain>
    </source>
</reference>
<dbReference type="Pfam" id="PF09932">
    <property type="entry name" value="DUF2164"/>
    <property type="match status" value="1"/>
</dbReference>
<proteinExistence type="predicted"/>
<keyword evidence="2" id="KW-1185">Reference proteome</keyword>
<sequence>MPKLDFSNDDQAAIVARVRDYFLSEFDLDVGRFEAEAILVFFAKEIGAHFYNRGLYDAQSVIVNQVDVINDAIYQLEKAPGD</sequence>
<name>A0A4Q2T131_9HYPH</name>